<keyword evidence="4" id="KW-0482">Metalloprotease</keyword>
<accession>A0A502D5R1</accession>
<dbReference type="AlphaFoldDB" id="A0A502D5R1"/>
<evidence type="ECO:0000259" key="3">
    <source>
        <dbReference type="Pfam" id="PF05547"/>
    </source>
</evidence>
<feature type="domain" description="Peptidase M6-like" evidence="3">
    <location>
        <begin position="183"/>
        <end position="406"/>
    </location>
</feature>
<feature type="chain" id="PRO_5021330335" evidence="2">
    <location>
        <begin position="29"/>
        <end position="1223"/>
    </location>
</feature>
<evidence type="ECO:0000256" key="1">
    <source>
        <dbReference type="SAM" id="MobiDB-lite"/>
    </source>
</evidence>
<evidence type="ECO:0000313" key="4">
    <source>
        <dbReference type="EMBL" id="TPG19331.1"/>
    </source>
</evidence>
<dbReference type="Proteomes" id="UP000317722">
    <property type="component" value="Unassembled WGS sequence"/>
</dbReference>
<dbReference type="PROSITE" id="PS00018">
    <property type="entry name" value="EF_HAND_1"/>
    <property type="match status" value="1"/>
</dbReference>
<keyword evidence="4" id="KW-0378">Hydrolase</keyword>
<dbReference type="RefSeq" id="WP_140736974.1">
    <property type="nucleotide sequence ID" value="NZ_RCZM01000001.1"/>
</dbReference>
<proteinExistence type="predicted"/>
<organism evidence="4 5">
    <name type="scientific">Pedococcus bigeumensis</name>
    <dbReference type="NCBI Taxonomy" id="433644"/>
    <lineage>
        <taxon>Bacteria</taxon>
        <taxon>Bacillati</taxon>
        <taxon>Actinomycetota</taxon>
        <taxon>Actinomycetes</taxon>
        <taxon>Micrococcales</taxon>
        <taxon>Intrasporangiaceae</taxon>
        <taxon>Pedococcus</taxon>
    </lineage>
</organism>
<dbReference type="InterPro" id="IPR008757">
    <property type="entry name" value="Peptidase_M6-like_domain"/>
</dbReference>
<dbReference type="PANTHER" id="PTHR41775">
    <property type="entry name" value="SECRETED PROTEIN-RELATED"/>
    <property type="match status" value="1"/>
</dbReference>
<keyword evidence="2" id="KW-0732">Signal</keyword>
<feature type="signal peptide" evidence="2">
    <location>
        <begin position="1"/>
        <end position="28"/>
    </location>
</feature>
<comment type="caution">
    <text evidence="4">The sequence shown here is derived from an EMBL/GenBank/DDBJ whole genome shotgun (WGS) entry which is preliminary data.</text>
</comment>
<keyword evidence="4" id="KW-0645">Protease</keyword>
<dbReference type="InterPro" id="IPR018247">
    <property type="entry name" value="EF_Hand_1_Ca_BS"/>
</dbReference>
<dbReference type="OrthoDB" id="275270at2"/>
<feature type="region of interest" description="Disordered" evidence="1">
    <location>
        <begin position="506"/>
        <end position="531"/>
    </location>
</feature>
<evidence type="ECO:0000256" key="2">
    <source>
        <dbReference type="SAM" id="SignalP"/>
    </source>
</evidence>
<keyword evidence="5" id="KW-1185">Reference proteome</keyword>
<dbReference type="NCBIfam" id="TIGR03296">
    <property type="entry name" value="M6dom_TIGR03296"/>
    <property type="match status" value="1"/>
</dbReference>
<dbReference type="GO" id="GO:0006508">
    <property type="term" value="P:proteolysis"/>
    <property type="evidence" value="ECO:0007669"/>
    <property type="project" value="UniProtKB-KW"/>
</dbReference>
<dbReference type="Pfam" id="PF05547">
    <property type="entry name" value="Peptidase_M6"/>
    <property type="match status" value="1"/>
</dbReference>
<dbReference type="SUPFAM" id="SSF55486">
    <property type="entry name" value="Metalloproteases ('zincins'), catalytic domain"/>
    <property type="match status" value="1"/>
</dbReference>
<sequence>MQARRVITIGAALAAGLLSVPIGLPAAAAPPPSPHGPRPQSVRNLPVADVRGAPVDTSPRVLTQPDGTALTVRAVGDGVSHGVETLDGYAVVQTPTGRWEYAAGRAANGKLKPSGKVVGRDRPAVGTAKHQRDVAATPTTTLVPAALNTGTQRTLVILVQFTNQASVGSTPAQWSGKYFGPGNSVRSYYQQASGNQLDFAPAAESSGTPNDGVVGWLTLPYAHPNFGGNFGAVVNGLLVEKQLTRDAILAADPYVNFASYDTNGDGNLQPSELHLTVIVAGYESSVFNSCGPSVWGHKSNLYGSYTPMVDNVWAGNLGYTQFGEWHRTCSTATWNNMATIGIMAHEIGHDLGWPDLYDTVPGGNNPDSSGIGAWSVMSGGSWGTVPGQNIGDSPVLPDAWSRSFQGWVTPTPVGASTTVMLRSASTSLDAVRLRDNPNGVDWAYGASGSGEYFLVENRQRTGFDAALPGCGLLVWHVDETRPGDNSANSDELRRLVDLEQADGLKQLDAPGQDGDSGDPFPGSTHNLAFTGATNPDSNLYSGAGSGVSMSLTNQACAPSMSATVAAVVGTAPENDGFATAQVLPGSSGNVTGTSVGATKESGEPDHAGNPGGASVWYSWTAPTSGKLTLSSAGSSFDTLMGVYQGSTVSALTERGSNDDENHASGVVTSRIADLAVTGGQVYRIAVDGFKDGVAAAEAGTVKVAWSFAATPPANDAFAAAQVWSGSSGSVTGTSLGATKESGEPDHAGNPGGASVWYSWTAPSSGKLTLSSAGSSFDTLMGVYQGTSVSALTLRASNDDEDNAGGLYTSKVTDLAVTGGQAYRIAVDGYQEGAAAAEAGAVKVAWSFAATPPEPSHFTPLTPARLLDTRSGVGAPKAAVAAGGTVSLKVAGLGGVPATGVGAVVLNVTVAQPSAAGFVTVWPAGEGRPVTSNLNFVKARTVPNLVVVKVGAGGFVDLYNSSGSTQLIADVMGWFPEGSDFTGVSPTRLLDTRSGNGTPQGPVPGGQAVSVDVTGRGGVPATGVGAVVLNVTVTGPTTSGYVTVWPHVQSRPATSNLNFSPGQTVPNLVIVKVGPDGLVDLFNSAGQTHLLADVMGWFPDGSEFTGLTPARLLDTRSGVGAPKAAVAAGGTVSLKVAGLGGVPATGVGAVVLNVTVAQPSAAGFVTVWPAGEGRPVTSNLNFVKAQTVPNLVVVKVGAGGFVDLYNSSGSTQLIADVMGWFPTP</sequence>
<evidence type="ECO:0000313" key="5">
    <source>
        <dbReference type="Proteomes" id="UP000317722"/>
    </source>
</evidence>
<reference evidence="4 5" key="1">
    <citation type="journal article" date="2019" name="Environ. Microbiol.">
        <title>Species interactions and distinct microbial communities in high Arctic permafrost affected cryosols are associated with the CH4 and CO2 gas fluxes.</title>
        <authorList>
            <person name="Altshuler I."/>
            <person name="Hamel J."/>
            <person name="Turney S."/>
            <person name="Magnuson E."/>
            <person name="Levesque R."/>
            <person name="Greer C."/>
            <person name="Whyte L.G."/>
        </authorList>
    </citation>
    <scope>NUCLEOTIDE SEQUENCE [LARGE SCALE GENOMIC DNA]</scope>
    <source>
        <strain evidence="4 5">S9.3A</strain>
    </source>
</reference>
<name>A0A502D5R1_9MICO</name>
<dbReference type="EMBL" id="RCZM01000001">
    <property type="protein sequence ID" value="TPG19331.1"/>
    <property type="molecule type" value="Genomic_DNA"/>
</dbReference>
<gene>
    <name evidence="4" type="ORF">EAH86_02190</name>
</gene>
<dbReference type="GO" id="GO:0008237">
    <property type="term" value="F:metallopeptidase activity"/>
    <property type="evidence" value="ECO:0007669"/>
    <property type="project" value="UniProtKB-KW"/>
</dbReference>
<protein>
    <submittedName>
        <fullName evidence="4">M6 family metalloprotease domain-containing protein</fullName>
    </submittedName>
</protein>
<dbReference type="PANTHER" id="PTHR41775:SF1">
    <property type="entry name" value="PEPTIDASE M6-LIKE DOMAIN-CONTAINING PROTEIN"/>
    <property type="match status" value="1"/>
</dbReference>